<dbReference type="Proteomes" id="UP000575083">
    <property type="component" value="Unassembled WGS sequence"/>
</dbReference>
<evidence type="ECO:0008006" key="4">
    <source>
        <dbReference type="Google" id="ProtNLM"/>
    </source>
</evidence>
<feature type="compositionally biased region" description="Low complexity" evidence="1">
    <location>
        <begin position="616"/>
        <end position="625"/>
    </location>
</feature>
<dbReference type="Pfam" id="PF07793">
    <property type="entry name" value="DUF1631"/>
    <property type="match status" value="1"/>
</dbReference>
<dbReference type="InterPro" id="IPR012434">
    <property type="entry name" value="DUF1631"/>
</dbReference>
<proteinExistence type="predicted"/>
<accession>A0A7X0UBK0</accession>
<reference evidence="2 3" key="1">
    <citation type="submission" date="2020-08" db="EMBL/GenBank/DDBJ databases">
        <title>Functional genomics of gut bacteria from endangered species of beetles.</title>
        <authorList>
            <person name="Carlos-Shanley C."/>
        </authorList>
    </citation>
    <scope>NUCLEOTIDE SEQUENCE [LARGE SCALE GENOMIC DNA]</scope>
    <source>
        <strain evidence="2 3">S00198</strain>
    </source>
</reference>
<comment type="caution">
    <text evidence="2">The sequence shown here is derived from an EMBL/GenBank/DDBJ whole genome shotgun (WGS) entry which is preliminary data.</text>
</comment>
<dbReference type="EMBL" id="JACHLK010000012">
    <property type="protein sequence ID" value="MBB6562456.1"/>
    <property type="molecule type" value="Genomic_DNA"/>
</dbReference>
<organism evidence="2 3">
    <name type="scientific">Acidovorax soli</name>
    <dbReference type="NCBI Taxonomy" id="592050"/>
    <lineage>
        <taxon>Bacteria</taxon>
        <taxon>Pseudomonadati</taxon>
        <taxon>Pseudomonadota</taxon>
        <taxon>Betaproteobacteria</taxon>
        <taxon>Burkholderiales</taxon>
        <taxon>Comamonadaceae</taxon>
        <taxon>Acidovorax</taxon>
    </lineage>
</organism>
<dbReference type="AlphaFoldDB" id="A0A7X0UBK0"/>
<sequence length="772" mass="83812">MTQSAPPDKAFSDGNAPHYQRLVQGVLADSRQLMERVAEATRMSLQQRQDQARTPGEHQGMLEAQQQLMRLTSVMGERYPGALRKALEQQTTAPGEEKPSRSLFTIHFDELELMDESQVTESIERARATQVLASAVEGPLADLDALVCAARGLPRVQPEHNPLRPEVFLQALQAVVSQMQAPAQVRQDWMAHMAKALGSELRGLYLAQIDKLKQGGVQPAGYAMRQADGQVVYVAPAGDGVSPGFGAETGMGMDLGLPAAAGSGDPLLTLDRLRRLLIGEFSSQAAPAQPPAADEPFAERFAREFESPAVLPQIDPPATDFAMTVPAAFEALQEMNQVGQMMERLGAQPGNGPGQRRAAGLGDALSMEVVALMVDNIARDSRLPWPVQQFVRALEPALMQLALADPRFFSNKEHPARRLLQDITDHAMAFNGAEAPGFKHFMRSLMDLAGPLASATIESADDFEQVRQQLHAQWAGGEQAREQERQRAIEALQHAEQRHLLAAQISGEIRLLPQIDHIPGEIAQFLLGPWAQVIAQARLADKTGSADPGSYQELVGILVWSAQPELTRMHTGELARLIPQLLARLRDGLALIDYPADRTEAVFEQLMQLHQQAFQGGPKPAAPSHSPAPPPGAESVEPPDLLLDEEPWVAPSEAQDSGFMDDLQPSVPGDLEPLPTPTPADAPARPALAVGSWVNLLVAGQWERTQLSWVGSHGTFFLFTNASGRTQSMTLRLLDRCIQQGSLQVLSQQPVVDVALDAVAQTAMRNSVEGKQ</sequence>
<feature type="region of interest" description="Disordered" evidence="1">
    <location>
        <begin position="653"/>
        <end position="672"/>
    </location>
</feature>
<gene>
    <name evidence="2" type="ORF">HNP48_005166</name>
</gene>
<name>A0A7X0UBK0_9BURK</name>
<evidence type="ECO:0000313" key="2">
    <source>
        <dbReference type="EMBL" id="MBB6562456.1"/>
    </source>
</evidence>
<evidence type="ECO:0000313" key="3">
    <source>
        <dbReference type="Proteomes" id="UP000575083"/>
    </source>
</evidence>
<protein>
    <recommendedName>
        <fullName evidence="4">DUF1631 family protein</fullName>
    </recommendedName>
</protein>
<feature type="region of interest" description="Disordered" evidence="1">
    <location>
        <begin position="613"/>
        <end position="639"/>
    </location>
</feature>
<keyword evidence="3" id="KW-1185">Reference proteome</keyword>
<evidence type="ECO:0000256" key="1">
    <source>
        <dbReference type="SAM" id="MobiDB-lite"/>
    </source>
</evidence>